<evidence type="ECO:0000313" key="2">
    <source>
        <dbReference type="EMBL" id="NYE46349.1"/>
    </source>
</evidence>
<feature type="domain" description="PepSY" evidence="1">
    <location>
        <begin position="130"/>
        <end position="185"/>
    </location>
</feature>
<evidence type="ECO:0000313" key="3">
    <source>
        <dbReference type="Proteomes" id="UP000589036"/>
    </source>
</evidence>
<organism evidence="2 3">
    <name type="scientific">Spinactinospora alkalitolerans</name>
    <dbReference type="NCBI Taxonomy" id="687207"/>
    <lineage>
        <taxon>Bacteria</taxon>
        <taxon>Bacillati</taxon>
        <taxon>Actinomycetota</taxon>
        <taxon>Actinomycetes</taxon>
        <taxon>Streptosporangiales</taxon>
        <taxon>Nocardiopsidaceae</taxon>
        <taxon>Spinactinospora</taxon>
    </lineage>
</organism>
<dbReference type="Proteomes" id="UP000589036">
    <property type="component" value="Unassembled WGS sequence"/>
</dbReference>
<evidence type="ECO:0000259" key="1">
    <source>
        <dbReference type="Pfam" id="PF03413"/>
    </source>
</evidence>
<accession>A0A852TQT9</accession>
<protein>
    <submittedName>
        <fullName evidence="2">Putative membrane protein YkoI</fullName>
    </submittedName>
</protein>
<dbReference type="AlphaFoldDB" id="A0A852TQT9"/>
<dbReference type="PROSITE" id="PS51257">
    <property type="entry name" value="PROKAR_LIPOPROTEIN"/>
    <property type="match status" value="1"/>
</dbReference>
<reference evidence="2 3" key="1">
    <citation type="submission" date="2020-07" db="EMBL/GenBank/DDBJ databases">
        <title>Sequencing the genomes of 1000 actinobacteria strains.</title>
        <authorList>
            <person name="Klenk H.-P."/>
        </authorList>
    </citation>
    <scope>NUCLEOTIDE SEQUENCE [LARGE SCALE GENOMIC DNA]</scope>
    <source>
        <strain evidence="2 3">CXB654</strain>
    </source>
</reference>
<keyword evidence="3" id="KW-1185">Reference proteome</keyword>
<dbReference type="InterPro" id="IPR025711">
    <property type="entry name" value="PepSY"/>
</dbReference>
<dbReference type="Gene3D" id="3.10.450.40">
    <property type="match status" value="1"/>
</dbReference>
<proteinExistence type="predicted"/>
<sequence>MRGFGAAGGPGRVVAGMAVVMLALVSGCGRPPAYPEGVEITEQPGEPALEEGDDPANPEIDILAAADMAGEQVPEGVLYDIELEHGREWHVDLMVGDRSREVVIDSANGNITEGSGQGAPVSEPFDTAPPVSLEEAVDTALTETGGKLSNEANLAFEEGRTTWEVHVDDARVVSLDADSGEVVDIDG</sequence>
<name>A0A852TQT9_9ACTN</name>
<dbReference type="Pfam" id="PF03413">
    <property type="entry name" value="PepSY"/>
    <property type="match status" value="1"/>
</dbReference>
<gene>
    <name evidence="2" type="ORF">HDA32_001469</name>
</gene>
<dbReference type="EMBL" id="JACCCC010000001">
    <property type="protein sequence ID" value="NYE46349.1"/>
    <property type="molecule type" value="Genomic_DNA"/>
</dbReference>
<comment type="caution">
    <text evidence="2">The sequence shown here is derived from an EMBL/GenBank/DDBJ whole genome shotgun (WGS) entry which is preliminary data.</text>
</comment>
<dbReference type="RefSeq" id="WP_179642467.1">
    <property type="nucleotide sequence ID" value="NZ_BAAAYY010000022.1"/>
</dbReference>